<dbReference type="SUPFAM" id="SSF48150">
    <property type="entry name" value="DNA-glycosylase"/>
    <property type="match status" value="1"/>
</dbReference>
<name>A0A5B7CGT6_DAVIN</name>
<dbReference type="GO" id="GO:0003677">
    <property type="term" value="F:DNA binding"/>
    <property type="evidence" value="ECO:0007669"/>
    <property type="project" value="InterPro"/>
</dbReference>
<dbReference type="AlphaFoldDB" id="A0A5B7CGT6"/>
<dbReference type="PANTHER" id="PTHR15074">
    <property type="entry name" value="METHYL-CPG-BINDING PROTEIN"/>
    <property type="match status" value="1"/>
</dbReference>
<evidence type="ECO:0000256" key="1">
    <source>
        <dbReference type="ARBA" id="ARBA00004123"/>
    </source>
</evidence>
<evidence type="ECO:0000313" key="4">
    <source>
        <dbReference type="EMBL" id="MPA78503.1"/>
    </source>
</evidence>
<feature type="region of interest" description="Disordered" evidence="3">
    <location>
        <begin position="340"/>
        <end position="360"/>
    </location>
</feature>
<gene>
    <name evidence="4" type="ORF">Din_047944</name>
</gene>
<comment type="subcellular location">
    <subcellularLocation>
        <location evidence="1">Nucleus</location>
    </subcellularLocation>
</comment>
<dbReference type="GO" id="GO:0006281">
    <property type="term" value="P:DNA repair"/>
    <property type="evidence" value="ECO:0007669"/>
    <property type="project" value="InterPro"/>
</dbReference>
<organism evidence="4">
    <name type="scientific">Davidia involucrata</name>
    <name type="common">Dove tree</name>
    <dbReference type="NCBI Taxonomy" id="16924"/>
    <lineage>
        <taxon>Eukaryota</taxon>
        <taxon>Viridiplantae</taxon>
        <taxon>Streptophyta</taxon>
        <taxon>Embryophyta</taxon>
        <taxon>Tracheophyta</taxon>
        <taxon>Spermatophyta</taxon>
        <taxon>Magnoliopsida</taxon>
        <taxon>eudicotyledons</taxon>
        <taxon>Gunneridae</taxon>
        <taxon>Pentapetalae</taxon>
        <taxon>asterids</taxon>
        <taxon>Cornales</taxon>
        <taxon>Nyssaceae</taxon>
        <taxon>Davidia</taxon>
    </lineage>
</organism>
<feature type="region of interest" description="Disordered" evidence="3">
    <location>
        <begin position="75"/>
        <end position="99"/>
    </location>
</feature>
<evidence type="ECO:0000256" key="3">
    <source>
        <dbReference type="SAM" id="MobiDB-lite"/>
    </source>
</evidence>
<dbReference type="InterPro" id="IPR045138">
    <property type="entry name" value="MeCP2/MBD4"/>
</dbReference>
<evidence type="ECO:0000256" key="2">
    <source>
        <dbReference type="ARBA" id="ARBA00023242"/>
    </source>
</evidence>
<protein>
    <recommendedName>
        <fullName evidence="5">Methyl-CpG-binding domain protein 4-like protein</fullName>
    </recommendedName>
</protein>
<dbReference type="FunFam" id="1.10.340.30:FF:000007">
    <property type="entry name" value="Methyl-CpG-binding domain protein 4"/>
    <property type="match status" value="1"/>
</dbReference>
<dbReference type="InterPro" id="IPR011257">
    <property type="entry name" value="DNA_glycosylase"/>
</dbReference>
<reference evidence="4" key="1">
    <citation type="submission" date="2019-08" db="EMBL/GenBank/DDBJ databases">
        <title>Reference gene set and small RNA set construction with multiple tissues from Davidia involucrata Baill.</title>
        <authorList>
            <person name="Yang H."/>
            <person name="Zhou C."/>
            <person name="Li G."/>
            <person name="Wang J."/>
            <person name="Gao P."/>
            <person name="Wang M."/>
            <person name="Wang R."/>
            <person name="Zhao Y."/>
        </authorList>
    </citation>
    <scope>NUCLEOTIDE SEQUENCE</scope>
    <source>
        <tissue evidence="4">Mixed with DoveR01_LX</tissue>
    </source>
</reference>
<evidence type="ECO:0008006" key="5">
    <source>
        <dbReference type="Google" id="ProtNLM"/>
    </source>
</evidence>
<dbReference type="EMBL" id="GHES01047944">
    <property type="protein sequence ID" value="MPA78503.1"/>
    <property type="molecule type" value="Transcribed_RNA"/>
</dbReference>
<dbReference type="PANTHER" id="PTHR15074:SF0">
    <property type="entry name" value="METHYL-CPG-BINDING DOMAIN PROTEIN 4-LIKE PROTEIN"/>
    <property type="match status" value="1"/>
</dbReference>
<feature type="compositionally biased region" description="Basic residues" evidence="3">
    <location>
        <begin position="1"/>
        <end position="18"/>
    </location>
</feature>
<dbReference type="Gene3D" id="1.10.340.30">
    <property type="entry name" value="Hypothetical protein, domain 2"/>
    <property type="match status" value="1"/>
</dbReference>
<dbReference type="GO" id="GO:0005634">
    <property type="term" value="C:nucleus"/>
    <property type="evidence" value="ECO:0007669"/>
    <property type="project" value="UniProtKB-SubCell"/>
</dbReference>
<feature type="region of interest" description="Disordered" evidence="3">
    <location>
        <begin position="1"/>
        <end position="27"/>
    </location>
</feature>
<dbReference type="GO" id="GO:0003824">
    <property type="term" value="F:catalytic activity"/>
    <property type="evidence" value="ECO:0007669"/>
    <property type="project" value="InterPro"/>
</dbReference>
<proteinExistence type="predicted"/>
<sequence>MTAKRREHKRHVQQHLHHSCPPPKSRVISPYFHKVADEDKFKRDRKGKNKIRAPDDGLIDSNRFIVVGSGSDVNEEANEASFSVEGDGTKKKKRKRSDRILKSSPVVVSPYFQNAKALEGQEKKTKHNSSVESNFRAASLAHINGKKKKKEQGIQNKNCNKVQQLQVTSPYFQKVFKEEEEEEEEEEVFNEKGTDSAAAASISNVPAEINVRNDKKTLSSERISPCFQKLVSGNNKNSSIKMEAKGAVFLSDNYGMKKGRMGNSCSSKDSIIGERKTQPSYPIKGNITTSNPANDGDCALTKIEDVLSQFIYKGSSSMNMGREKNVLKSQLLHPHFKNLKEENEKISPNRRRKDGKRRKKAVVKIPFTAAQKRDEAYRRRTSENTWKPPRSPFSLLQEDHAHDPWRVLVICMLLNQTTGLQAGRVLPELFTLCPNAKTAMEVATKEIEKVIRSLGLHKKRAAMLQRLSQEYLEESWTHVTQLHSVGRYAADAYAIFCTGEWDRVRPTDHMLSKYWEFLCSNRATLP</sequence>
<accession>A0A5B7CGT6</accession>
<feature type="compositionally biased region" description="Basic residues" evidence="3">
    <location>
        <begin position="348"/>
        <end position="360"/>
    </location>
</feature>
<keyword evidence="2" id="KW-0539">Nucleus</keyword>